<comment type="similarity">
    <text evidence="3">Belongs to the peptidase M50B family.</text>
</comment>
<keyword evidence="9 12" id="KW-1133">Transmembrane helix</keyword>
<dbReference type="AlphaFoldDB" id="A0A2K8N4U7"/>
<keyword evidence="15" id="KW-1185">Reference proteome</keyword>
<keyword evidence="5 12" id="KW-0812">Transmembrane</keyword>
<keyword evidence="6" id="KW-0479">Metal-binding</keyword>
<evidence type="ECO:0000256" key="1">
    <source>
        <dbReference type="ARBA" id="ARBA00001947"/>
    </source>
</evidence>
<evidence type="ECO:0000256" key="8">
    <source>
        <dbReference type="ARBA" id="ARBA00022833"/>
    </source>
</evidence>
<protein>
    <recommendedName>
        <fullName evidence="13">Peptidase M50 domain-containing protein</fullName>
    </recommendedName>
</protein>
<feature type="transmembrane region" description="Helical" evidence="12">
    <location>
        <begin position="17"/>
        <end position="43"/>
    </location>
</feature>
<gene>
    <name evidence="14" type="ORF">CVV65_04840</name>
</gene>
<feature type="transmembrane region" description="Helical" evidence="12">
    <location>
        <begin position="115"/>
        <end position="136"/>
    </location>
</feature>
<dbReference type="EMBL" id="CP024955">
    <property type="protein sequence ID" value="ATY84358.1"/>
    <property type="molecule type" value="Genomic_DNA"/>
</dbReference>
<evidence type="ECO:0000256" key="7">
    <source>
        <dbReference type="ARBA" id="ARBA00022801"/>
    </source>
</evidence>
<keyword evidence="8" id="KW-0862">Zinc</keyword>
<organism evidence="14 15">
    <name type="scientific">Kyrpidia spormannii</name>
    <dbReference type="NCBI Taxonomy" id="2055160"/>
    <lineage>
        <taxon>Bacteria</taxon>
        <taxon>Bacillati</taxon>
        <taxon>Bacillota</taxon>
        <taxon>Bacilli</taxon>
        <taxon>Bacillales</taxon>
        <taxon>Alicyclobacillaceae</taxon>
        <taxon>Kyrpidia</taxon>
    </lineage>
</organism>
<evidence type="ECO:0000256" key="5">
    <source>
        <dbReference type="ARBA" id="ARBA00022692"/>
    </source>
</evidence>
<evidence type="ECO:0000256" key="6">
    <source>
        <dbReference type="ARBA" id="ARBA00022723"/>
    </source>
</evidence>
<feature type="domain" description="Peptidase M50" evidence="13">
    <location>
        <begin position="113"/>
        <end position="152"/>
    </location>
</feature>
<dbReference type="PANTHER" id="PTHR39188">
    <property type="entry name" value="MEMBRANE-ASSOCIATED ZINC METALLOPROTEASE M50B"/>
    <property type="match status" value="1"/>
</dbReference>
<evidence type="ECO:0000256" key="10">
    <source>
        <dbReference type="ARBA" id="ARBA00023049"/>
    </source>
</evidence>
<dbReference type="PANTHER" id="PTHR39188:SF3">
    <property type="entry name" value="STAGE IV SPORULATION PROTEIN FB"/>
    <property type="match status" value="1"/>
</dbReference>
<evidence type="ECO:0000313" key="15">
    <source>
        <dbReference type="Proteomes" id="UP000231932"/>
    </source>
</evidence>
<reference evidence="15" key="1">
    <citation type="submission" date="2017-11" db="EMBL/GenBank/DDBJ databases">
        <title>Complete Genome Sequence of Kyrpidia sp. Strain EA-1, a thermophilic, hydrogen-oxidizing Bacterium, isolated from the Azores.</title>
        <authorList>
            <person name="Reiner J.E."/>
            <person name="Lapp C.J."/>
            <person name="Bunk B."/>
            <person name="Gescher J."/>
        </authorList>
    </citation>
    <scope>NUCLEOTIDE SEQUENCE [LARGE SCALE GENOMIC DNA]</scope>
    <source>
        <strain evidence="15">EA-1</strain>
    </source>
</reference>
<dbReference type="OrthoDB" id="166377at2"/>
<keyword evidence="11 12" id="KW-0472">Membrane</keyword>
<accession>A0A2K8N4U7</accession>
<evidence type="ECO:0000259" key="13">
    <source>
        <dbReference type="Pfam" id="PF02163"/>
    </source>
</evidence>
<evidence type="ECO:0000256" key="3">
    <source>
        <dbReference type="ARBA" id="ARBA00007931"/>
    </source>
</evidence>
<feature type="transmembrane region" description="Helical" evidence="12">
    <location>
        <begin position="86"/>
        <end position="109"/>
    </location>
</feature>
<keyword evidence="10" id="KW-0482">Metalloprotease</keyword>
<proteinExistence type="inferred from homology"/>
<dbReference type="GO" id="GO:0016020">
    <property type="term" value="C:membrane"/>
    <property type="evidence" value="ECO:0007669"/>
    <property type="project" value="UniProtKB-SubCell"/>
</dbReference>
<evidence type="ECO:0000313" key="14">
    <source>
        <dbReference type="EMBL" id="ATY84358.1"/>
    </source>
</evidence>
<dbReference type="RefSeq" id="WP_100667182.1">
    <property type="nucleotide sequence ID" value="NZ_CP024955.1"/>
</dbReference>
<dbReference type="Pfam" id="PF02163">
    <property type="entry name" value="Peptidase_M50"/>
    <property type="match status" value="2"/>
</dbReference>
<evidence type="ECO:0000256" key="9">
    <source>
        <dbReference type="ARBA" id="ARBA00022989"/>
    </source>
</evidence>
<keyword evidence="4" id="KW-0645">Protease</keyword>
<dbReference type="GO" id="GO:0008237">
    <property type="term" value="F:metallopeptidase activity"/>
    <property type="evidence" value="ECO:0007669"/>
    <property type="project" value="UniProtKB-KW"/>
</dbReference>
<sequence length="299" mass="32252">MAAGAAGKGMPIRVHPLFLFLVALAVAAGLVWEVIVVFCVVVIHELAHIAVARAFGYRIRELTLLPFGGVAIIEGEPGAWSPGREVWIAAAGPLANGILTGVALVLYSAQIWSEGFAAFFVRVNLTMMLFNLLPALPLDGGRIWRAVSSRTFGYGRAGELAVNSAFWCSGALATLGAGTAIWGAPHVGMWALAGFLAISARQIRREIPYEAARWLYGLKKAPKSEPRAVRPLAVHRYMRAGEIARYFAPEAFHLIAVLDDEGKIIFIIEEQEFLEFLFAPGGFGKAIGEWPGEPPNLSS</sequence>
<dbReference type="GO" id="GO:0006508">
    <property type="term" value="P:proteolysis"/>
    <property type="evidence" value="ECO:0007669"/>
    <property type="project" value="UniProtKB-KW"/>
</dbReference>
<feature type="domain" description="Peptidase M50" evidence="13">
    <location>
        <begin position="34"/>
        <end position="107"/>
    </location>
</feature>
<comment type="subcellular location">
    <subcellularLocation>
        <location evidence="2">Membrane</location>
        <topology evidence="2">Multi-pass membrane protein</topology>
    </subcellularLocation>
</comment>
<evidence type="ECO:0000256" key="11">
    <source>
        <dbReference type="ARBA" id="ARBA00023136"/>
    </source>
</evidence>
<keyword evidence="7" id="KW-0378">Hydrolase</keyword>
<dbReference type="KEGG" id="kyr:CVV65_04840"/>
<dbReference type="InterPro" id="IPR008915">
    <property type="entry name" value="Peptidase_M50"/>
</dbReference>
<evidence type="ECO:0000256" key="4">
    <source>
        <dbReference type="ARBA" id="ARBA00022670"/>
    </source>
</evidence>
<evidence type="ECO:0000256" key="2">
    <source>
        <dbReference type="ARBA" id="ARBA00004141"/>
    </source>
</evidence>
<evidence type="ECO:0000256" key="12">
    <source>
        <dbReference type="SAM" id="Phobius"/>
    </source>
</evidence>
<dbReference type="CDD" id="cd06161">
    <property type="entry name" value="S2P-M50_SpoIVFB"/>
    <property type="match status" value="1"/>
</dbReference>
<feature type="transmembrane region" description="Helical" evidence="12">
    <location>
        <begin position="181"/>
        <end position="200"/>
    </location>
</feature>
<comment type="cofactor">
    <cofactor evidence="1">
        <name>Zn(2+)</name>
        <dbReference type="ChEBI" id="CHEBI:29105"/>
    </cofactor>
</comment>
<dbReference type="GO" id="GO:0046872">
    <property type="term" value="F:metal ion binding"/>
    <property type="evidence" value="ECO:0007669"/>
    <property type="project" value="UniProtKB-KW"/>
</dbReference>
<dbReference type="Proteomes" id="UP000231932">
    <property type="component" value="Chromosome"/>
</dbReference>
<name>A0A2K8N4U7_9BACL</name>